<dbReference type="CDD" id="cd08558">
    <property type="entry name" value="PI-PLCc_eukaryota"/>
    <property type="match status" value="1"/>
</dbReference>
<keyword evidence="10" id="KW-0456">Lyase</keyword>
<dbReference type="PROSITE" id="PS50008">
    <property type="entry name" value="PIPLC_Y_DOMAIN"/>
    <property type="match status" value="1"/>
</dbReference>
<dbReference type="SUPFAM" id="SSF49562">
    <property type="entry name" value="C2 domain (Calcium/lipid-binding domain, CaLB)"/>
    <property type="match status" value="1"/>
</dbReference>
<evidence type="ECO:0000256" key="8">
    <source>
        <dbReference type="ARBA" id="ARBA00023157"/>
    </source>
</evidence>
<dbReference type="InterPro" id="IPR000909">
    <property type="entry name" value="PLipase_C_PInositol-sp_X_dom"/>
</dbReference>
<dbReference type="EMBL" id="JAPWDV010000001">
    <property type="protein sequence ID" value="KAJ6222450.1"/>
    <property type="molecule type" value="Genomic_DNA"/>
</dbReference>
<dbReference type="InterPro" id="IPR001711">
    <property type="entry name" value="PLipase_C_Pinositol-sp_Y"/>
</dbReference>
<dbReference type="PROSITE" id="PS50004">
    <property type="entry name" value="C2"/>
    <property type="match status" value="1"/>
</dbReference>
<dbReference type="GO" id="GO:0016829">
    <property type="term" value="F:lyase activity"/>
    <property type="evidence" value="ECO:0007669"/>
    <property type="project" value="UniProtKB-KW"/>
</dbReference>
<keyword evidence="8" id="KW-1015">Disulfide bond</keyword>
<evidence type="ECO:0000256" key="6">
    <source>
        <dbReference type="ARBA" id="ARBA00022963"/>
    </source>
</evidence>
<evidence type="ECO:0000256" key="4">
    <source>
        <dbReference type="ARBA" id="ARBA00022801"/>
    </source>
</evidence>
<sequence>MANHVISANSTENVNNIKLGARDPKRFQFRGGYRLTKSLRLVTNRIVFDYSKGVIFIRASKRKFPYIFGTKIEKIIGKIDEIDEIRVGMCTNSFIELQKLIKQNRHRPKANFRKDPGTKCQVLDVDEFMEFYNLISYTKILDKEFKRINWKPYLDKRQFKRFLIGVQRIDIPNNEIDSLCDELMKKYEPLEAYCGKIRSRINRILSSKGFRNLLLSPECDIIVPNHNQINQDMNRPLTDYYIASSHNTYVSENQLEGRSTTETYRIYLLQGCRSVELDISDDGDDEPVVFHKHTLTTKVKLSDIVETIAKYAFKTSPYPVIISLENNCQQMNSQRKAAKIFRDGFGNLLITEPLIDDETRLPSPNDLKNKIIIKGKRLPKWDNEKLIDELENKHRLAKELSDLVWYCCSRKFTSFFDCNWNYNEMTSLEEGVSKQYSKNKLIDYRKFTSQFLTKVYPNGLRFFSGNFEPIPHWKAGAQIISLNYQTKTSPMLLNHALFETNGSCGYVLKPLHILDSKLKYRHRCCLVTIQILCALNLPVGDKKTIVDPYVEIRMFGPKPYEGKNFSTKTIRNNGLNPQWNKKFRFKVPCTEMGLTFIRFRVMHQNLFTSNRLIGQRMVAFTSMGDGYRHVKLRDSMYHSIEQAKLVVRITKTWI</sequence>
<dbReference type="Proteomes" id="UP001142055">
    <property type="component" value="Chromosome 1"/>
</dbReference>
<keyword evidence="6 11" id="KW-0442">Lipid degradation</keyword>
<reference evidence="14" key="1">
    <citation type="submission" date="2022-12" db="EMBL/GenBank/DDBJ databases">
        <title>Genome assemblies of Blomia tropicalis.</title>
        <authorList>
            <person name="Cui Y."/>
        </authorList>
    </citation>
    <scope>NUCLEOTIDE SEQUENCE</scope>
    <source>
        <tissue evidence="14">Adult mites</tissue>
    </source>
</reference>
<evidence type="ECO:0000313" key="14">
    <source>
        <dbReference type="EMBL" id="KAJ6222450.1"/>
    </source>
</evidence>
<dbReference type="GO" id="GO:0016042">
    <property type="term" value="P:lipid catabolic process"/>
    <property type="evidence" value="ECO:0007669"/>
    <property type="project" value="UniProtKB-KW"/>
</dbReference>
<dbReference type="CDD" id="cd00275">
    <property type="entry name" value="C2_PLC_like"/>
    <property type="match status" value="1"/>
</dbReference>
<dbReference type="InterPro" id="IPR011992">
    <property type="entry name" value="EF-hand-dom_pair"/>
</dbReference>
<name>A0A9Q0MAS5_BLOTA</name>
<dbReference type="Gene3D" id="3.20.20.190">
    <property type="entry name" value="Phosphatidylinositol (PI) phosphodiesterase"/>
    <property type="match status" value="1"/>
</dbReference>
<feature type="domain" description="PI-PLC Y-box" evidence="13">
    <location>
        <begin position="400"/>
        <end position="510"/>
    </location>
</feature>
<dbReference type="SMART" id="SM00239">
    <property type="entry name" value="C2"/>
    <property type="match status" value="1"/>
</dbReference>
<evidence type="ECO:0000256" key="7">
    <source>
        <dbReference type="ARBA" id="ARBA00023098"/>
    </source>
</evidence>
<dbReference type="OMA" id="HWQREMS"/>
<dbReference type="InterPro" id="IPR000008">
    <property type="entry name" value="C2_dom"/>
</dbReference>
<dbReference type="GO" id="GO:0048015">
    <property type="term" value="P:phosphatidylinositol-mediated signaling"/>
    <property type="evidence" value="ECO:0007669"/>
    <property type="project" value="TreeGrafter"/>
</dbReference>
<dbReference type="InterPro" id="IPR001192">
    <property type="entry name" value="PI-PLC_fam"/>
</dbReference>
<dbReference type="Gene3D" id="1.10.238.10">
    <property type="entry name" value="EF-hand"/>
    <property type="match status" value="1"/>
</dbReference>
<keyword evidence="3" id="KW-0479">Metal-binding</keyword>
<evidence type="ECO:0000256" key="3">
    <source>
        <dbReference type="ARBA" id="ARBA00022723"/>
    </source>
</evidence>
<comment type="caution">
    <text evidence="14">The sequence shown here is derived from an EMBL/GenBank/DDBJ whole genome shotgun (WGS) entry which is preliminary data.</text>
</comment>
<dbReference type="Pfam" id="PF00168">
    <property type="entry name" value="C2"/>
    <property type="match status" value="1"/>
</dbReference>
<keyword evidence="7 11" id="KW-0443">Lipid metabolism</keyword>
<proteinExistence type="predicted"/>
<dbReference type="SMART" id="SM00149">
    <property type="entry name" value="PLCYc"/>
    <property type="match status" value="1"/>
</dbReference>
<evidence type="ECO:0000256" key="11">
    <source>
        <dbReference type="RuleBase" id="RU361133"/>
    </source>
</evidence>
<dbReference type="Pfam" id="PF00388">
    <property type="entry name" value="PI-PLC-X"/>
    <property type="match status" value="1"/>
</dbReference>
<keyword evidence="9" id="KW-0807">Transducer</keyword>
<evidence type="ECO:0000256" key="9">
    <source>
        <dbReference type="ARBA" id="ARBA00023224"/>
    </source>
</evidence>
<evidence type="ECO:0000256" key="2">
    <source>
        <dbReference type="ARBA" id="ARBA00012368"/>
    </source>
</evidence>
<keyword evidence="15" id="KW-1185">Reference proteome</keyword>
<gene>
    <name evidence="14" type="ORF">RDWZM_000995</name>
</gene>
<evidence type="ECO:0000256" key="10">
    <source>
        <dbReference type="ARBA" id="ARBA00023239"/>
    </source>
</evidence>
<dbReference type="PANTHER" id="PTHR10336:SF36">
    <property type="entry name" value="1-PHOSPHATIDYLINOSITOL 4,5-BISPHOSPHATE PHOSPHODIESTERASE BETA-4"/>
    <property type="match status" value="1"/>
</dbReference>
<dbReference type="GO" id="GO:0051209">
    <property type="term" value="P:release of sequestered calcium ion into cytosol"/>
    <property type="evidence" value="ECO:0007669"/>
    <property type="project" value="TreeGrafter"/>
</dbReference>
<dbReference type="SUPFAM" id="SSF51695">
    <property type="entry name" value="PLC-like phosphodiesterases"/>
    <property type="match status" value="1"/>
</dbReference>
<dbReference type="AlphaFoldDB" id="A0A9Q0MAS5"/>
<evidence type="ECO:0000259" key="12">
    <source>
        <dbReference type="PROSITE" id="PS50004"/>
    </source>
</evidence>
<evidence type="ECO:0000259" key="13">
    <source>
        <dbReference type="PROSITE" id="PS50008"/>
    </source>
</evidence>
<dbReference type="GO" id="GO:0004435">
    <property type="term" value="F:phosphatidylinositol-4,5-bisphosphate phospholipase C activity"/>
    <property type="evidence" value="ECO:0007669"/>
    <property type="project" value="UniProtKB-EC"/>
</dbReference>
<dbReference type="PANTHER" id="PTHR10336">
    <property type="entry name" value="PHOSPHOINOSITIDE-SPECIFIC PHOSPHOLIPASE C FAMILY PROTEIN"/>
    <property type="match status" value="1"/>
</dbReference>
<dbReference type="GO" id="GO:0046872">
    <property type="term" value="F:metal ion binding"/>
    <property type="evidence" value="ECO:0007669"/>
    <property type="project" value="UniProtKB-KW"/>
</dbReference>
<dbReference type="InterPro" id="IPR017946">
    <property type="entry name" value="PLC-like_Pdiesterase_TIM-brl"/>
</dbReference>
<keyword evidence="4 11" id="KW-0378">Hydrolase</keyword>
<dbReference type="SUPFAM" id="SSF47473">
    <property type="entry name" value="EF-hand"/>
    <property type="match status" value="1"/>
</dbReference>
<comment type="catalytic activity">
    <reaction evidence="1">
        <text>an N-(acyl)-sphingosylphosphoethanolamine = an N-(acyl)-sphingosyl-1,3-cyclic phosphate + ethanolamine</text>
        <dbReference type="Rhea" id="RHEA:60648"/>
        <dbReference type="ChEBI" id="CHEBI:57603"/>
        <dbReference type="ChEBI" id="CHEBI:143891"/>
        <dbReference type="ChEBI" id="CHEBI:143892"/>
    </reaction>
</comment>
<dbReference type="PROSITE" id="PS50007">
    <property type="entry name" value="PIPLC_X_DOMAIN"/>
    <property type="match status" value="1"/>
</dbReference>
<comment type="catalytic activity">
    <reaction evidence="11">
        <text>a 1,2-diacyl-sn-glycero-3-phospho-(1D-myo-inositol-4,5-bisphosphate) + H2O = 1D-myo-inositol 1,4,5-trisphosphate + a 1,2-diacyl-sn-glycerol + H(+)</text>
        <dbReference type="Rhea" id="RHEA:33179"/>
        <dbReference type="ChEBI" id="CHEBI:15377"/>
        <dbReference type="ChEBI" id="CHEBI:15378"/>
        <dbReference type="ChEBI" id="CHEBI:17815"/>
        <dbReference type="ChEBI" id="CHEBI:58456"/>
        <dbReference type="ChEBI" id="CHEBI:203600"/>
        <dbReference type="EC" id="3.1.4.11"/>
    </reaction>
</comment>
<dbReference type="EC" id="3.1.4.11" evidence="2 11"/>
<organism evidence="14 15">
    <name type="scientific">Blomia tropicalis</name>
    <name type="common">Mite</name>
    <dbReference type="NCBI Taxonomy" id="40697"/>
    <lineage>
        <taxon>Eukaryota</taxon>
        <taxon>Metazoa</taxon>
        <taxon>Ecdysozoa</taxon>
        <taxon>Arthropoda</taxon>
        <taxon>Chelicerata</taxon>
        <taxon>Arachnida</taxon>
        <taxon>Acari</taxon>
        <taxon>Acariformes</taxon>
        <taxon>Sarcoptiformes</taxon>
        <taxon>Astigmata</taxon>
        <taxon>Glycyphagoidea</taxon>
        <taxon>Echimyopodidae</taxon>
        <taxon>Blomia</taxon>
    </lineage>
</organism>
<evidence type="ECO:0000256" key="1">
    <source>
        <dbReference type="ARBA" id="ARBA00000110"/>
    </source>
</evidence>
<dbReference type="SMART" id="SM00148">
    <property type="entry name" value="PLCXc"/>
    <property type="match status" value="1"/>
</dbReference>
<evidence type="ECO:0000256" key="5">
    <source>
        <dbReference type="ARBA" id="ARBA00022842"/>
    </source>
</evidence>
<keyword evidence="5" id="KW-0460">Magnesium</keyword>
<dbReference type="InterPro" id="IPR035892">
    <property type="entry name" value="C2_domain_sf"/>
</dbReference>
<dbReference type="PRINTS" id="PR00390">
    <property type="entry name" value="PHPHLIPASEC"/>
</dbReference>
<dbReference type="Pfam" id="PF00387">
    <property type="entry name" value="PI-PLC-Y"/>
    <property type="match status" value="1"/>
</dbReference>
<protein>
    <recommendedName>
        <fullName evidence="2 11">Phosphoinositide phospholipase C</fullName>
        <ecNumber evidence="2 11">3.1.4.11</ecNumber>
    </recommendedName>
</protein>
<evidence type="ECO:0000313" key="15">
    <source>
        <dbReference type="Proteomes" id="UP001142055"/>
    </source>
</evidence>
<accession>A0A9Q0MAS5</accession>
<dbReference type="Gene3D" id="2.60.40.150">
    <property type="entry name" value="C2 domain"/>
    <property type="match status" value="1"/>
</dbReference>
<feature type="domain" description="C2" evidence="12">
    <location>
        <begin position="510"/>
        <end position="634"/>
    </location>
</feature>
<dbReference type="GO" id="GO:0046488">
    <property type="term" value="P:phosphatidylinositol metabolic process"/>
    <property type="evidence" value="ECO:0007669"/>
    <property type="project" value="TreeGrafter"/>
</dbReference>